<dbReference type="Proteomes" id="UP001056778">
    <property type="component" value="Chromosome 5"/>
</dbReference>
<organism evidence="1 2">
    <name type="scientific">Holotrichia oblita</name>
    <name type="common">Chafer beetle</name>
    <dbReference type="NCBI Taxonomy" id="644536"/>
    <lineage>
        <taxon>Eukaryota</taxon>
        <taxon>Metazoa</taxon>
        <taxon>Ecdysozoa</taxon>
        <taxon>Arthropoda</taxon>
        <taxon>Hexapoda</taxon>
        <taxon>Insecta</taxon>
        <taxon>Pterygota</taxon>
        <taxon>Neoptera</taxon>
        <taxon>Endopterygota</taxon>
        <taxon>Coleoptera</taxon>
        <taxon>Polyphaga</taxon>
        <taxon>Scarabaeiformia</taxon>
        <taxon>Scarabaeidae</taxon>
        <taxon>Melolonthinae</taxon>
        <taxon>Holotrichia</taxon>
    </lineage>
</organism>
<evidence type="ECO:0000313" key="2">
    <source>
        <dbReference type="Proteomes" id="UP001056778"/>
    </source>
</evidence>
<evidence type="ECO:0000313" key="1">
    <source>
        <dbReference type="EMBL" id="KAI4461509.1"/>
    </source>
</evidence>
<sequence length="92" mass="10075">MPGIVDSHVHVNEPGRTHWEGFESATKAAAAGGVTTIVDMPLTYTYRNSIPPTTTLDNLKIKLQHAENKIYVDVAFWGGLVPENHVSFTVTI</sequence>
<gene>
    <name evidence="1" type="ORF">MML48_5g00004078</name>
</gene>
<keyword evidence="2" id="KW-1185">Reference proteome</keyword>
<protein>
    <submittedName>
        <fullName evidence="1">Allantoinase</fullName>
    </submittedName>
</protein>
<comment type="caution">
    <text evidence="1">The sequence shown here is derived from an EMBL/GenBank/DDBJ whole genome shotgun (WGS) entry which is preliminary data.</text>
</comment>
<name>A0ACB9T452_HOLOL</name>
<reference evidence="1" key="1">
    <citation type="submission" date="2022-04" db="EMBL/GenBank/DDBJ databases">
        <title>Chromosome-scale genome assembly of Holotrichia oblita Faldermann.</title>
        <authorList>
            <person name="Rongchong L."/>
        </authorList>
    </citation>
    <scope>NUCLEOTIDE SEQUENCE</scope>
    <source>
        <strain evidence="1">81SQS9</strain>
    </source>
</reference>
<dbReference type="EMBL" id="CM043019">
    <property type="protein sequence ID" value="KAI4461509.1"/>
    <property type="molecule type" value="Genomic_DNA"/>
</dbReference>
<accession>A0ACB9T452</accession>
<proteinExistence type="predicted"/>